<organism evidence="2">
    <name type="scientific">Octopus bimaculoides</name>
    <name type="common">California two-spotted octopus</name>
    <dbReference type="NCBI Taxonomy" id="37653"/>
    <lineage>
        <taxon>Eukaryota</taxon>
        <taxon>Metazoa</taxon>
        <taxon>Spiralia</taxon>
        <taxon>Lophotrochozoa</taxon>
        <taxon>Mollusca</taxon>
        <taxon>Cephalopoda</taxon>
        <taxon>Coleoidea</taxon>
        <taxon>Octopodiformes</taxon>
        <taxon>Octopoda</taxon>
        <taxon>Incirrata</taxon>
        <taxon>Octopodidae</taxon>
        <taxon>Octopus</taxon>
    </lineage>
</organism>
<dbReference type="SMART" id="SM00015">
    <property type="entry name" value="IQ"/>
    <property type="match status" value="2"/>
</dbReference>
<feature type="region of interest" description="Disordered" evidence="1">
    <location>
        <begin position="85"/>
        <end position="134"/>
    </location>
</feature>
<dbReference type="SUPFAM" id="SSF52540">
    <property type="entry name" value="P-loop containing nucleoside triphosphate hydrolases"/>
    <property type="match status" value="1"/>
</dbReference>
<gene>
    <name evidence="2" type="ORF">OCBIM_22027990mg</name>
</gene>
<dbReference type="PROSITE" id="PS50096">
    <property type="entry name" value="IQ"/>
    <property type="match status" value="2"/>
</dbReference>
<dbReference type="AlphaFoldDB" id="A0A0L8GUS1"/>
<protein>
    <submittedName>
        <fullName evidence="2">Uncharacterized protein</fullName>
    </submittedName>
</protein>
<dbReference type="GO" id="GO:0005516">
    <property type="term" value="F:calmodulin binding"/>
    <property type="evidence" value="ECO:0007669"/>
    <property type="project" value="TreeGrafter"/>
</dbReference>
<dbReference type="InterPro" id="IPR027417">
    <property type="entry name" value="P-loop_NTPase"/>
</dbReference>
<sequence>MHQQQHVYHKRMNPESPQTQDENVLLHDPNVHHAATKIQAQFRGFRARQQMKVMKVKANAEKTLPPVDPEDPRAHEAATKIQAMIRGRKARKEMKVLKLQNRHGHNRHRAHGGSHGKPSKSHYKDTSRVGKHET</sequence>
<dbReference type="Pfam" id="PF00612">
    <property type="entry name" value="IQ"/>
    <property type="match status" value="2"/>
</dbReference>
<feature type="compositionally biased region" description="Basic residues" evidence="1">
    <location>
        <begin position="100"/>
        <end position="121"/>
    </location>
</feature>
<name>A0A0L8GUS1_OCTBM</name>
<feature type="region of interest" description="Disordered" evidence="1">
    <location>
        <begin position="1"/>
        <end position="21"/>
    </location>
</feature>
<dbReference type="EMBL" id="KQ420415">
    <property type="protein sequence ID" value="KOF80365.1"/>
    <property type="molecule type" value="Genomic_DNA"/>
</dbReference>
<dbReference type="CDD" id="cd23767">
    <property type="entry name" value="IQCD"/>
    <property type="match status" value="2"/>
</dbReference>
<dbReference type="PANTHER" id="PTHR10699">
    <property type="entry name" value="NEUROMODULIN"/>
    <property type="match status" value="1"/>
</dbReference>
<feature type="compositionally biased region" description="Basic and acidic residues" evidence="1">
    <location>
        <begin position="122"/>
        <end position="134"/>
    </location>
</feature>
<reference evidence="2" key="1">
    <citation type="submission" date="2015-07" db="EMBL/GenBank/DDBJ databases">
        <title>MeaNS - Measles Nucleotide Surveillance Program.</title>
        <authorList>
            <person name="Tran T."/>
            <person name="Druce J."/>
        </authorList>
    </citation>
    <scope>NUCLEOTIDE SEQUENCE</scope>
    <source>
        <strain evidence="2">UCB-OBI-ISO-001</strain>
        <tissue evidence="2">Gonad</tissue>
    </source>
</reference>
<dbReference type="STRING" id="37653.A0A0L8GUS1"/>
<dbReference type="PANTHER" id="PTHR10699:SF11">
    <property type="entry name" value="IGLOO, ISOFORM A"/>
    <property type="match status" value="1"/>
</dbReference>
<accession>A0A0L8GUS1</accession>
<proteinExistence type="predicted"/>
<dbReference type="InterPro" id="IPR000048">
    <property type="entry name" value="IQ_motif_EF-hand-BS"/>
</dbReference>
<dbReference type="Gene3D" id="1.20.5.190">
    <property type="match status" value="1"/>
</dbReference>
<dbReference type="OrthoDB" id="252964at2759"/>
<evidence type="ECO:0000256" key="1">
    <source>
        <dbReference type="SAM" id="MobiDB-lite"/>
    </source>
</evidence>
<evidence type="ECO:0000313" key="2">
    <source>
        <dbReference type="EMBL" id="KOF80365.1"/>
    </source>
</evidence>